<name>A0AAE3YUZ3_9ACTN</name>
<keyword evidence="2" id="KW-1185">Reference proteome</keyword>
<sequence>MGVQTALLAIVAGDPREALRGAGRGAADAEESVRGLLPGRDVSRIEDGALADRLYPPDDVTYAAVLRGAVLLSDRRFALDCPSRLPAHVLRAGADRRIIVHGMDEAAGWSAFGVWEHGALVRSFSVTSRRILENIGDPYGFEYPVWHDPIALGTAALRTFFGFAPGTPRRPGDVHAATVLMHGFRVEDPLGREQATRQAMRARTGHSPYRRPVTAMRIAHRPQGADLAR</sequence>
<reference evidence="1" key="1">
    <citation type="submission" date="2023-07" db="EMBL/GenBank/DDBJ databases">
        <title>Sequencing the genomes of 1000 actinobacteria strains.</title>
        <authorList>
            <person name="Klenk H.-P."/>
        </authorList>
    </citation>
    <scope>NUCLEOTIDE SEQUENCE</scope>
    <source>
        <strain evidence="1">DSM 44707</strain>
    </source>
</reference>
<protein>
    <submittedName>
        <fullName evidence="1">Uncharacterized protein</fullName>
    </submittedName>
</protein>
<dbReference type="RefSeq" id="WP_310372448.1">
    <property type="nucleotide sequence ID" value="NZ_JAVDYB010000001.1"/>
</dbReference>
<accession>A0AAE3YUZ3</accession>
<comment type="caution">
    <text evidence="1">The sequence shown here is derived from an EMBL/GenBank/DDBJ whole genome shotgun (WGS) entry which is preliminary data.</text>
</comment>
<evidence type="ECO:0000313" key="1">
    <source>
        <dbReference type="EMBL" id="MDR7279107.1"/>
    </source>
</evidence>
<dbReference type="EMBL" id="JAVDYB010000001">
    <property type="protein sequence ID" value="MDR7279107.1"/>
    <property type="molecule type" value="Genomic_DNA"/>
</dbReference>
<organism evidence="1 2">
    <name type="scientific">Catenuloplanes atrovinosus</name>
    <dbReference type="NCBI Taxonomy" id="137266"/>
    <lineage>
        <taxon>Bacteria</taxon>
        <taxon>Bacillati</taxon>
        <taxon>Actinomycetota</taxon>
        <taxon>Actinomycetes</taxon>
        <taxon>Micromonosporales</taxon>
        <taxon>Micromonosporaceae</taxon>
        <taxon>Catenuloplanes</taxon>
    </lineage>
</organism>
<evidence type="ECO:0000313" key="2">
    <source>
        <dbReference type="Proteomes" id="UP001183643"/>
    </source>
</evidence>
<gene>
    <name evidence="1" type="ORF">J2S41_005885</name>
</gene>
<proteinExistence type="predicted"/>
<dbReference type="AlphaFoldDB" id="A0AAE3YUZ3"/>
<dbReference type="Proteomes" id="UP001183643">
    <property type="component" value="Unassembled WGS sequence"/>
</dbReference>
<dbReference type="InterPro" id="IPR053847">
    <property type="entry name" value="DUF6928"/>
</dbReference>
<dbReference type="Pfam" id="PF21997">
    <property type="entry name" value="DUF6928"/>
    <property type="match status" value="1"/>
</dbReference>